<feature type="non-terminal residue" evidence="7">
    <location>
        <position position="342"/>
    </location>
</feature>
<dbReference type="InterPro" id="IPR024478">
    <property type="entry name" value="HlyB_4HB_MCP"/>
</dbReference>
<dbReference type="PANTHER" id="PTHR43531">
    <property type="entry name" value="PROTEIN ICFG"/>
    <property type="match status" value="1"/>
</dbReference>
<dbReference type="GO" id="GO:0006935">
    <property type="term" value="P:chemotaxis"/>
    <property type="evidence" value="ECO:0007669"/>
    <property type="project" value="TreeGrafter"/>
</dbReference>
<dbReference type="RefSeq" id="WP_146079575.1">
    <property type="nucleotide sequence ID" value="NZ_PSNY01000045.1"/>
</dbReference>
<dbReference type="GO" id="GO:0005886">
    <property type="term" value="C:plasma membrane"/>
    <property type="evidence" value="ECO:0007669"/>
    <property type="project" value="TreeGrafter"/>
</dbReference>
<evidence type="ECO:0000313" key="7">
    <source>
        <dbReference type="EMBL" id="PPE68236.1"/>
    </source>
</evidence>
<dbReference type="GO" id="GO:0007165">
    <property type="term" value="P:signal transduction"/>
    <property type="evidence" value="ECO:0007669"/>
    <property type="project" value="UniProtKB-KW"/>
</dbReference>
<keyword evidence="3" id="KW-0807">Transducer</keyword>
<dbReference type="EMBL" id="PSNY01000045">
    <property type="protein sequence ID" value="PPE68236.1"/>
    <property type="molecule type" value="Genomic_DNA"/>
</dbReference>
<dbReference type="PANTHER" id="PTHR43531:SF14">
    <property type="entry name" value="METHYL-ACCEPTING CHEMOTAXIS PROTEIN I-RELATED"/>
    <property type="match status" value="1"/>
</dbReference>
<comment type="caution">
    <text evidence="7">The sequence shown here is derived from an EMBL/GenBank/DDBJ whole genome shotgun (WGS) entry which is preliminary data.</text>
</comment>
<accession>A0A2S5SZT8</accession>
<proteinExistence type="inferred from homology"/>
<protein>
    <submittedName>
        <fullName evidence="7">Chemotaxis protein</fullName>
    </submittedName>
</protein>
<dbReference type="InterPro" id="IPR051310">
    <property type="entry name" value="MCP_chemotaxis"/>
</dbReference>
<evidence type="ECO:0000256" key="2">
    <source>
        <dbReference type="ARBA" id="ARBA00029447"/>
    </source>
</evidence>
<dbReference type="InterPro" id="IPR003660">
    <property type="entry name" value="HAMP_dom"/>
</dbReference>
<dbReference type="CDD" id="cd06225">
    <property type="entry name" value="HAMP"/>
    <property type="match status" value="1"/>
</dbReference>
<dbReference type="PROSITE" id="PS50885">
    <property type="entry name" value="HAMP"/>
    <property type="match status" value="1"/>
</dbReference>
<evidence type="ECO:0000256" key="4">
    <source>
        <dbReference type="SAM" id="Phobius"/>
    </source>
</evidence>
<dbReference type="Proteomes" id="UP000239406">
    <property type="component" value="Unassembled WGS sequence"/>
</dbReference>
<gene>
    <name evidence="7" type="ORF">C1702_18190</name>
</gene>
<evidence type="ECO:0000256" key="3">
    <source>
        <dbReference type="PROSITE-ProRule" id="PRU00284"/>
    </source>
</evidence>
<keyword evidence="4" id="KW-0812">Transmembrane</keyword>
<feature type="domain" description="HAMP" evidence="6">
    <location>
        <begin position="215"/>
        <end position="267"/>
    </location>
</feature>
<comment type="similarity">
    <text evidence="2">Belongs to the methyl-accepting chemotaxis (MCP) protein family.</text>
</comment>
<evidence type="ECO:0000259" key="5">
    <source>
        <dbReference type="PROSITE" id="PS50111"/>
    </source>
</evidence>
<dbReference type="Gene3D" id="1.10.287.950">
    <property type="entry name" value="Methyl-accepting chemotaxis protein"/>
    <property type="match status" value="1"/>
</dbReference>
<keyword evidence="1" id="KW-0488">Methylation</keyword>
<organism evidence="7 8">
    <name type="scientific">Caldimonas thermodepolymerans</name>
    <dbReference type="NCBI Taxonomy" id="215580"/>
    <lineage>
        <taxon>Bacteria</taxon>
        <taxon>Pseudomonadati</taxon>
        <taxon>Pseudomonadota</taxon>
        <taxon>Betaproteobacteria</taxon>
        <taxon>Burkholderiales</taxon>
        <taxon>Sphaerotilaceae</taxon>
        <taxon>Caldimonas</taxon>
    </lineage>
</organism>
<evidence type="ECO:0000313" key="8">
    <source>
        <dbReference type="Proteomes" id="UP000239406"/>
    </source>
</evidence>
<feature type="transmembrane region" description="Helical" evidence="4">
    <location>
        <begin position="12"/>
        <end position="35"/>
    </location>
</feature>
<feature type="domain" description="Methyl-accepting transducer" evidence="5">
    <location>
        <begin position="272"/>
        <end position="342"/>
    </location>
</feature>
<dbReference type="Pfam" id="PF12729">
    <property type="entry name" value="4HB_MCP_1"/>
    <property type="match status" value="1"/>
</dbReference>
<keyword evidence="8" id="KW-1185">Reference proteome</keyword>
<dbReference type="AlphaFoldDB" id="A0A2S5SZT8"/>
<dbReference type="SMART" id="SM00304">
    <property type="entry name" value="HAMP"/>
    <property type="match status" value="1"/>
</dbReference>
<evidence type="ECO:0000256" key="1">
    <source>
        <dbReference type="ARBA" id="ARBA00022481"/>
    </source>
</evidence>
<evidence type="ECO:0000259" key="6">
    <source>
        <dbReference type="PROSITE" id="PS50885"/>
    </source>
</evidence>
<sequence length="342" mass="36261">MKLSAHLSIRARLYFSTAFALVLLTLIGLMGSMSLGSTRETLDDLLGHKVGAMVEADGVRSLMSEVRRLEKDIIIDHNNAAKVADLKDQWQQASAQAHARLEKLLGQLANPRDLELARQAQVALKEYEQGIAPIIEQIERAQLDGAAAGAYADRLKEHVEAADRDMSALVAALRQEMEASKAELEASTGRLSQLLVGAVVVALLVMVPLTVFTVRSIAGSVLRARDLAARIAQGDLSQDIVAAQRDEIGQLVASMAAMQQSLRTLVGQVRDATGNITSASTEIATGNQDLSSRTEQTASSLQQTAASMEQLTSAVKQSADAARQANQLAASASEVAAKGGAV</sequence>
<keyword evidence="4" id="KW-0472">Membrane</keyword>
<dbReference type="InterPro" id="IPR004089">
    <property type="entry name" value="MCPsignal_dom"/>
</dbReference>
<dbReference type="Pfam" id="PF00672">
    <property type="entry name" value="HAMP"/>
    <property type="match status" value="1"/>
</dbReference>
<dbReference type="PROSITE" id="PS50111">
    <property type="entry name" value="CHEMOTAXIS_TRANSDUC_2"/>
    <property type="match status" value="1"/>
</dbReference>
<dbReference type="GO" id="GO:0004888">
    <property type="term" value="F:transmembrane signaling receptor activity"/>
    <property type="evidence" value="ECO:0007669"/>
    <property type="project" value="TreeGrafter"/>
</dbReference>
<dbReference type="SUPFAM" id="SSF58104">
    <property type="entry name" value="Methyl-accepting chemotaxis protein (MCP) signaling domain"/>
    <property type="match status" value="1"/>
</dbReference>
<name>A0A2S5SZT8_9BURK</name>
<feature type="transmembrane region" description="Helical" evidence="4">
    <location>
        <begin position="194"/>
        <end position="214"/>
    </location>
</feature>
<keyword evidence="4" id="KW-1133">Transmembrane helix</keyword>
<reference evidence="7 8" key="1">
    <citation type="submission" date="2018-02" db="EMBL/GenBank/DDBJ databases">
        <title>Reclassifiation of [Polyangium] brachysporum DSM 7029 as Guopingzhaonella breviflexa gen. nov., sp. nov., a member of the family Comamonadaceae.</title>
        <authorList>
            <person name="Tang B."/>
        </authorList>
    </citation>
    <scope>NUCLEOTIDE SEQUENCE [LARGE SCALE GENOMIC DNA]</scope>
    <source>
        <strain evidence="7 8">DSM 15344</strain>
    </source>
</reference>